<comment type="similarity">
    <text evidence="1">Belongs to the short-chain dehydrogenases/reductases (SDR) family.</text>
</comment>
<evidence type="ECO:0000256" key="1">
    <source>
        <dbReference type="ARBA" id="ARBA00006484"/>
    </source>
</evidence>
<dbReference type="InterPro" id="IPR002347">
    <property type="entry name" value="SDR_fam"/>
</dbReference>
<protein>
    <submittedName>
        <fullName evidence="3">SDR family oxidoreductase</fullName>
    </submittedName>
</protein>
<dbReference type="RefSeq" id="WP_211422584.1">
    <property type="nucleotide sequence ID" value="NZ_CP072642.1"/>
</dbReference>
<dbReference type="PANTHER" id="PTHR42760">
    <property type="entry name" value="SHORT-CHAIN DEHYDROGENASES/REDUCTASES FAMILY MEMBER"/>
    <property type="match status" value="1"/>
</dbReference>
<evidence type="ECO:0000313" key="4">
    <source>
        <dbReference type="Proteomes" id="UP000677668"/>
    </source>
</evidence>
<evidence type="ECO:0000259" key="2">
    <source>
        <dbReference type="SMART" id="SM00822"/>
    </source>
</evidence>
<dbReference type="PRINTS" id="PR00081">
    <property type="entry name" value="GDHRDH"/>
</dbReference>
<dbReference type="PRINTS" id="PR00080">
    <property type="entry name" value="SDRFAMILY"/>
</dbReference>
<dbReference type="SMART" id="SM00822">
    <property type="entry name" value="PKS_KR"/>
    <property type="match status" value="1"/>
</dbReference>
<evidence type="ECO:0000313" key="3">
    <source>
        <dbReference type="EMBL" id="QUV94281.1"/>
    </source>
</evidence>
<dbReference type="Pfam" id="PF13561">
    <property type="entry name" value="adh_short_C2"/>
    <property type="match status" value="1"/>
</dbReference>
<dbReference type="InterPro" id="IPR036291">
    <property type="entry name" value="NAD(P)-bd_dom_sf"/>
</dbReference>
<dbReference type="NCBIfam" id="NF005559">
    <property type="entry name" value="PRK07231.1"/>
    <property type="match status" value="1"/>
</dbReference>
<dbReference type="CDD" id="cd05233">
    <property type="entry name" value="SDR_c"/>
    <property type="match status" value="1"/>
</dbReference>
<reference evidence="3 4" key="1">
    <citation type="submission" date="2021-03" db="EMBL/GenBank/DDBJ databases">
        <title>Genomic and phenotypic characterization of Chloracidobacterium isolates provides evidence for multiple species.</title>
        <authorList>
            <person name="Saini M.K."/>
            <person name="Costas A.M.G."/>
            <person name="Tank M."/>
            <person name="Bryant D.A."/>
        </authorList>
    </citation>
    <scope>NUCLEOTIDE SEQUENCE [LARGE SCALE GENOMIC DNA]</scope>
    <source>
        <strain evidence="3 4">N</strain>
    </source>
</reference>
<keyword evidence="4" id="KW-1185">Reference proteome</keyword>
<organism evidence="3 4">
    <name type="scientific">Chloracidobacterium sp. N</name>
    <dbReference type="NCBI Taxonomy" id="2821540"/>
    <lineage>
        <taxon>Bacteria</taxon>
        <taxon>Pseudomonadati</taxon>
        <taxon>Acidobacteriota</taxon>
        <taxon>Terriglobia</taxon>
        <taxon>Terriglobales</taxon>
        <taxon>Acidobacteriaceae</taxon>
        <taxon>Chloracidobacterium</taxon>
        <taxon>Chloracidobacterium aggregatum</taxon>
    </lineage>
</organism>
<sequence length="255" mass="27053">MFRLDGKVALITGGSSGIGRAIAELFAEVGARVAIVSRRLSAGQETVAHLTLMGGQAIHIQADVTQEADVRRSLEATLDRYGRLDIVVNNAGVNRRVSLEATTDDDWQMTFDVNVRGAFLYARHAIPHFQAQRQGCIINIAGLLGVKGGAGASPAFAASKGALVTLTKSLAVRYGREGIRVNCISPGFVPTEGNRQLIDDAPDPAARRREFEAGYPLGRLGRPEDVAYAALYLASGEAGWVTGINLVVDGGLLAR</sequence>
<name>A0ABX8B456_9BACT</name>
<dbReference type="SUPFAM" id="SSF51735">
    <property type="entry name" value="NAD(P)-binding Rossmann-fold domains"/>
    <property type="match status" value="1"/>
</dbReference>
<dbReference type="Proteomes" id="UP000677668">
    <property type="component" value="Chromosome 1"/>
</dbReference>
<dbReference type="Gene3D" id="3.40.50.720">
    <property type="entry name" value="NAD(P)-binding Rossmann-like Domain"/>
    <property type="match status" value="1"/>
</dbReference>
<dbReference type="EMBL" id="CP072642">
    <property type="protein sequence ID" value="QUV94281.1"/>
    <property type="molecule type" value="Genomic_DNA"/>
</dbReference>
<gene>
    <name evidence="3" type="ORF">J8C05_02190</name>
</gene>
<proteinExistence type="inferred from homology"/>
<dbReference type="InterPro" id="IPR057326">
    <property type="entry name" value="KR_dom"/>
</dbReference>
<accession>A0ABX8B456</accession>
<feature type="domain" description="Ketoreductase" evidence="2">
    <location>
        <begin position="7"/>
        <end position="182"/>
    </location>
</feature>